<gene>
    <name evidence="2" type="ORF">Daus18300_014454</name>
</gene>
<accession>A0ABR3VV62</accession>
<dbReference type="InterPro" id="IPR052895">
    <property type="entry name" value="HetReg/Transcr_Mod"/>
</dbReference>
<evidence type="ECO:0000313" key="3">
    <source>
        <dbReference type="Proteomes" id="UP001583177"/>
    </source>
</evidence>
<dbReference type="Pfam" id="PF06985">
    <property type="entry name" value="HET"/>
    <property type="match status" value="1"/>
</dbReference>
<dbReference type="EMBL" id="JAWRVE010000295">
    <property type="protein sequence ID" value="KAL1845752.1"/>
    <property type="molecule type" value="Genomic_DNA"/>
</dbReference>
<dbReference type="Pfam" id="PF26639">
    <property type="entry name" value="Het-6_barrel"/>
    <property type="match status" value="1"/>
</dbReference>
<keyword evidence="3" id="KW-1185">Reference proteome</keyword>
<protein>
    <recommendedName>
        <fullName evidence="1">Heterokaryon incompatibility domain-containing protein</fullName>
    </recommendedName>
</protein>
<reference evidence="2 3" key="1">
    <citation type="journal article" date="2024" name="IMA Fungus">
        <title>IMA Genome - F19 : A genome assembly and annotation guide to empower mycologists, including annotated draft genome sequences of Ceratocystis pirilliformis, Diaporthe australafricana, Fusarium ophioides, Paecilomyces lecythidis, and Sporothrix stenoceras.</title>
        <authorList>
            <person name="Aylward J."/>
            <person name="Wilson A.M."/>
            <person name="Visagie C.M."/>
            <person name="Spraker J."/>
            <person name="Barnes I."/>
            <person name="Buitendag C."/>
            <person name="Ceriani C."/>
            <person name="Del Mar Angel L."/>
            <person name="du Plessis D."/>
            <person name="Fuchs T."/>
            <person name="Gasser K."/>
            <person name="Kramer D."/>
            <person name="Li W."/>
            <person name="Munsamy K."/>
            <person name="Piso A."/>
            <person name="Price J.L."/>
            <person name="Sonnekus B."/>
            <person name="Thomas C."/>
            <person name="van der Nest A."/>
            <person name="van Dijk A."/>
            <person name="van Heerden A."/>
            <person name="van Vuuren N."/>
            <person name="Yilmaz N."/>
            <person name="Duong T.A."/>
            <person name="van der Merwe N.A."/>
            <person name="Wingfield M.J."/>
            <person name="Wingfield B.D."/>
        </authorList>
    </citation>
    <scope>NUCLEOTIDE SEQUENCE [LARGE SCALE GENOMIC DNA]</scope>
    <source>
        <strain evidence="2 3">CMW 18300</strain>
    </source>
</reference>
<sequence>MNDANRRQGNVYCSQPLVHNRQTRLFHLQHGSWSDEVSCRLEVVDLDAKPAPAYEAISYVWGSQDEDSMKSIRLDGHNFRVGASLHSALRHLRSPATTRSLWADAICIDQGSISERNKQVELMRDIYAGCRGVLIWLGGIDGAEATEFDAVAPCQWKTDFAVWPAEPTVHDKDQQKITDFYLHMEVYYGLPFALRHGLRIDSIQGAYAFLSLLSQNKHVNGSDIPILANHDAFQRIAMAIGGIVARPWWQREWVIQEVVVPPRATLHYGRFVAPWDMFVHAARNFENHRRTCCTKLYITLNYHDIKMLEGFSRAVVELDNLRMQWRRFVGRRAGEAGDHDQVVPEDMRISLRQLLWRFRERDVTDAKDKIFGLLTLVNDRRGQRPSFVDYRCRTQGLYHATVEQVIAADRSLLILAGSTDKTAAHADLPTWVPDWCFKPPSRLESERLERTELFDASAGAEVALHFVGDSVLGLKGGCFDRVAAVAPDSMQYGDSEEEMLAVLAGWQDFVTMGGRLPLASPYPTGETRMAAYWRTLCIDTVRAMGTEPWSWDNKHRYTRCPPDYVAKSMQLWMDGNMMPHNRSPVTRTAREWMDYVAVDFAITSAISGRRLFVTEQAYMGLGPAGMTEGDMVHVMAGGHTPFVTRMSDKSHRHRGVVDMPGAASRDCLSLVGDCYVHGIMDGESARSMGSLFLKETIWLV</sequence>
<feature type="domain" description="Heterokaryon incompatibility" evidence="1">
    <location>
        <begin position="54"/>
        <end position="257"/>
    </location>
</feature>
<evidence type="ECO:0000313" key="2">
    <source>
        <dbReference type="EMBL" id="KAL1845752.1"/>
    </source>
</evidence>
<name>A0ABR3VV62_9PEZI</name>
<dbReference type="PANTHER" id="PTHR24148:SF73">
    <property type="entry name" value="HET DOMAIN PROTEIN (AFU_ORTHOLOGUE AFUA_8G01020)"/>
    <property type="match status" value="1"/>
</dbReference>
<proteinExistence type="predicted"/>
<dbReference type="PANTHER" id="PTHR24148">
    <property type="entry name" value="ANKYRIN REPEAT DOMAIN-CONTAINING PROTEIN 39 HOMOLOG-RELATED"/>
    <property type="match status" value="1"/>
</dbReference>
<dbReference type="InterPro" id="IPR010730">
    <property type="entry name" value="HET"/>
</dbReference>
<dbReference type="Proteomes" id="UP001583177">
    <property type="component" value="Unassembled WGS sequence"/>
</dbReference>
<organism evidence="2 3">
    <name type="scientific">Diaporthe australafricana</name>
    <dbReference type="NCBI Taxonomy" id="127596"/>
    <lineage>
        <taxon>Eukaryota</taxon>
        <taxon>Fungi</taxon>
        <taxon>Dikarya</taxon>
        <taxon>Ascomycota</taxon>
        <taxon>Pezizomycotina</taxon>
        <taxon>Sordariomycetes</taxon>
        <taxon>Sordariomycetidae</taxon>
        <taxon>Diaporthales</taxon>
        <taxon>Diaporthaceae</taxon>
        <taxon>Diaporthe</taxon>
    </lineage>
</organism>
<comment type="caution">
    <text evidence="2">The sequence shown here is derived from an EMBL/GenBank/DDBJ whole genome shotgun (WGS) entry which is preliminary data.</text>
</comment>
<evidence type="ECO:0000259" key="1">
    <source>
        <dbReference type="Pfam" id="PF06985"/>
    </source>
</evidence>